<sequence length="138" mass="15314">MRLSVLHLAVVLGAFALPATAMSQEAMPQGMMPSQSVLVNYNAAMGGQAYCPPGQGHHGHFRHQHQSNLPGYAYPSYAPNPNFGAMDYPKTHAPAAWPYSGSYYPYPQIPPGWKKVALVWDDGYWYLDFKSAKHSKHH</sequence>
<feature type="chain" id="PRO_5015690717" evidence="1">
    <location>
        <begin position="22"/>
        <end position="138"/>
    </location>
</feature>
<reference evidence="2 3" key="1">
    <citation type="submission" date="2018-02" db="EMBL/GenBank/DDBJ databases">
        <title>Comparative genomes isolates from brazilian mangrove.</title>
        <authorList>
            <person name="Araujo J.E."/>
            <person name="Taketani R.G."/>
            <person name="Silva M.C.P."/>
            <person name="Loureco M.V."/>
            <person name="Andreote F.D."/>
        </authorList>
    </citation>
    <scope>NUCLEOTIDE SEQUENCE [LARGE SCALE GENOMIC DNA]</scope>
    <source>
        <strain evidence="2 3">Nap-Phe MGV</strain>
    </source>
</reference>
<dbReference type="AlphaFoldDB" id="A0A2S8GLM3"/>
<dbReference type="RefSeq" id="WP_105336317.1">
    <property type="nucleotide sequence ID" value="NZ_PUHZ01000015.1"/>
</dbReference>
<proteinExistence type="predicted"/>
<dbReference type="EMBL" id="PUHZ01000015">
    <property type="protein sequence ID" value="PQO45337.1"/>
    <property type="molecule type" value="Genomic_DNA"/>
</dbReference>
<dbReference type="OrthoDB" id="282501at2"/>
<accession>A0A2S8GLM3</accession>
<keyword evidence="1" id="KW-0732">Signal</keyword>
<protein>
    <submittedName>
        <fullName evidence="2">Uncharacterized protein</fullName>
    </submittedName>
</protein>
<feature type="signal peptide" evidence="1">
    <location>
        <begin position="1"/>
        <end position="21"/>
    </location>
</feature>
<name>A0A2S8GLM3_9BACT</name>
<dbReference type="Proteomes" id="UP000237819">
    <property type="component" value="Unassembled WGS sequence"/>
</dbReference>
<evidence type="ECO:0000313" key="2">
    <source>
        <dbReference type="EMBL" id="PQO45337.1"/>
    </source>
</evidence>
<gene>
    <name evidence="2" type="ORF">C5Y93_15425</name>
</gene>
<comment type="caution">
    <text evidence="2">The sequence shown here is derived from an EMBL/GenBank/DDBJ whole genome shotgun (WGS) entry which is preliminary data.</text>
</comment>
<evidence type="ECO:0000256" key="1">
    <source>
        <dbReference type="SAM" id="SignalP"/>
    </source>
</evidence>
<organism evidence="2 3">
    <name type="scientific">Blastopirellula marina</name>
    <dbReference type="NCBI Taxonomy" id="124"/>
    <lineage>
        <taxon>Bacteria</taxon>
        <taxon>Pseudomonadati</taxon>
        <taxon>Planctomycetota</taxon>
        <taxon>Planctomycetia</taxon>
        <taxon>Pirellulales</taxon>
        <taxon>Pirellulaceae</taxon>
        <taxon>Blastopirellula</taxon>
    </lineage>
</organism>
<evidence type="ECO:0000313" key="3">
    <source>
        <dbReference type="Proteomes" id="UP000237819"/>
    </source>
</evidence>